<feature type="transmembrane region" description="Helical" evidence="7">
    <location>
        <begin position="388"/>
        <end position="411"/>
    </location>
</feature>
<evidence type="ECO:0000256" key="5">
    <source>
        <dbReference type="ARBA" id="ARBA00023136"/>
    </source>
</evidence>
<feature type="domain" description="Major facilitator superfamily (MFS) profile" evidence="8">
    <location>
        <begin position="66"/>
        <end position="481"/>
    </location>
</feature>
<dbReference type="EMBL" id="MCFA01000065">
    <property type="protein sequence ID" value="ORY11041.1"/>
    <property type="molecule type" value="Genomic_DNA"/>
</dbReference>
<dbReference type="OrthoDB" id="2985014at2759"/>
<comment type="caution">
    <text evidence="9">The sequence shown here is derived from an EMBL/GenBank/DDBJ whole genome shotgun (WGS) entry which is preliminary data.</text>
</comment>
<keyword evidence="10" id="KW-1185">Reference proteome</keyword>
<evidence type="ECO:0000256" key="4">
    <source>
        <dbReference type="ARBA" id="ARBA00022989"/>
    </source>
</evidence>
<gene>
    <name evidence="9" type="ORF">BCR34DRAFT_514354</name>
</gene>
<feature type="transmembrane region" description="Helical" evidence="7">
    <location>
        <begin position="103"/>
        <end position="120"/>
    </location>
</feature>
<feature type="region of interest" description="Disordered" evidence="6">
    <location>
        <begin position="1"/>
        <end position="30"/>
    </location>
</feature>
<dbReference type="PANTHER" id="PTHR43791:SF48">
    <property type="entry name" value="TRANSPORTER, PUTATIVE (AFU_ORTHOLOGUE AFUA_4G01000)-RELATED"/>
    <property type="match status" value="1"/>
</dbReference>
<sequence length="514" mass="56989">MAEVPELRGGAVESKHTTSHHEDLKEETAHEAAERGHVATDIYGNPLVHFDPAAEARLRWKIDLMIVPTVALLYLFCFIDRANIGNARLAGFEKDLGLKKYDYNAVLSVFYISYIIFEIPSNMACKWIGPGWFIPVISLGFGICSIGTAFVHNIHAVSGVRFLLGIFEAGMLPGIAYYMSRWYRRSELAFRLSLYIVMAPLAGAFGGLLASGILKLDHFGGLHKWRMIFAIEGIITCCLSLISFFTLTDRPATAKWLTQDEKDLAIARVKSERVATTEVLDKLDVKKTLSGIFSPVTLATSFMFLLNNITVQGLAFFAPTIVQTIYPKATVISQQLHTVPPYVVGAFFTVLFPFLSWRTDKRLIFFIIGSPLIMIGYIMFLASTGTQVRYGATFIIASGAFAFGALTNAHVSANVVSDTARASAIGTNVMFGNIGGLISTWSFLPFDKPNYHIGNGLNLATSSTILILSTSLLLWMNMDNKKREQRNVDEELAGLTQGQVQDLDWKHPSFRWRP</sequence>
<dbReference type="Gene3D" id="1.20.1250.20">
    <property type="entry name" value="MFS general substrate transporter like domains"/>
    <property type="match status" value="2"/>
</dbReference>
<dbReference type="PROSITE" id="PS50850">
    <property type="entry name" value="MFS"/>
    <property type="match status" value="1"/>
</dbReference>
<organism evidence="9 10">
    <name type="scientific">Clohesyomyces aquaticus</name>
    <dbReference type="NCBI Taxonomy" id="1231657"/>
    <lineage>
        <taxon>Eukaryota</taxon>
        <taxon>Fungi</taxon>
        <taxon>Dikarya</taxon>
        <taxon>Ascomycota</taxon>
        <taxon>Pezizomycotina</taxon>
        <taxon>Dothideomycetes</taxon>
        <taxon>Pleosporomycetidae</taxon>
        <taxon>Pleosporales</taxon>
        <taxon>Lindgomycetaceae</taxon>
        <taxon>Clohesyomyces</taxon>
    </lineage>
</organism>
<feature type="transmembrane region" description="Helical" evidence="7">
    <location>
        <begin position="225"/>
        <end position="247"/>
    </location>
</feature>
<evidence type="ECO:0000259" key="8">
    <source>
        <dbReference type="PROSITE" id="PS50850"/>
    </source>
</evidence>
<dbReference type="FunFam" id="1.20.1250.20:FF:000013">
    <property type="entry name" value="MFS general substrate transporter"/>
    <property type="match status" value="1"/>
</dbReference>
<feature type="transmembrane region" description="Helical" evidence="7">
    <location>
        <begin position="363"/>
        <end position="382"/>
    </location>
</feature>
<dbReference type="FunFam" id="1.20.1250.20:FF:000034">
    <property type="entry name" value="MFS general substrate transporter"/>
    <property type="match status" value="1"/>
</dbReference>
<keyword evidence="2" id="KW-0813">Transport</keyword>
<dbReference type="InterPro" id="IPR036259">
    <property type="entry name" value="MFS_trans_sf"/>
</dbReference>
<evidence type="ECO:0000256" key="6">
    <source>
        <dbReference type="SAM" id="MobiDB-lite"/>
    </source>
</evidence>
<feature type="transmembrane region" description="Helical" evidence="7">
    <location>
        <begin position="456"/>
        <end position="476"/>
    </location>
</feature>
<evidence type="ECO:0000313" key="10">
    <source>
        <dbReference type="Proteomes" id="UP000193144"/>
    </source>
</evidence>
<protein>
    <submittedName>
        <fullName evidence="9">Putative MFS transporter</fullName>
    </submittedName>
</protein>
<dbReference type="PANTHER" id="PTHR43791">
    <property type="entry name" value="PERMEASE-RELATED"/>
    <property type="match status" value="1"/>
</dbReference>
<accession>A0A1Y1ZLA3</accession>
<dbReference type="AlphaFoldDB" id="A0A1Y1ZLA3"/>
<feature type="transmembrane region" description="Helical" evidence="7">
    <location>
        <begin position="296"/>
        <end position="319"/>
    </location>
</feature>
<reference evidence="9 10" key="1">
    <citation type="submission" date="2016-07" db="EMBL/GenBank/DDBJ databases">
        <title>Pervasive Adenine N6-methylation of Active Genes in Fungi.</title>
        <authorList>
            <consortium name="DOE Joint Genome Institute"/>
            <person name="Mondo S.J."/>
            <person name="Dannebaum R.O."/>
            <person name="Kuo R.C."/>
            <person name="Labutti K."/>
            <person name="Haridas S."/>
            <person name="Kuo A."/>
            <person name="Salamov A."/>
            <person name="Ahrendt S.R."/>
            <person name="Lipzen A."/>
            <person name="Sullivan W."/>
            <person name="Andreopoulos W.B."/>
            <person name="Clum A."/>
            <person name="Lindquist E."/>
            <person name="Daum C."/>
            <person name="Ramamoorthy G.K."/>
            <person name="Gryganskyi A."/>
            <person name="Culley D."/>
            <person name="Magnuson J.K."/>
            <person name="James T.Y."/>
            <person name="O'Malley M.A."/>
            <person name="Stajich J.E."/>
            <person name="Spatafora J.W."/>
            <person name="Visel A."/>
            <person name="Grigoriev I.V."/>
        </authorList>
    </citation>
    <scope>NUCLEOTIDE SEQUENCE [LARGE SCALE GENOMIC DNA]</scope>
    <source>
        <strain evidence="9 10">CBS 115471</strain>
    </source>
</reference>
<dbReference type="Pfam" id="PF07690">
    <property type="entry name" value="MFS_1"/>
    <property type="match status" value="1"/>
</dbReference>
<proteinExistence type="predicted"/>
<dbReference type="SUPFAM" id="SSF103473">
    <property type="entry name" value="MFS general substrate transporter"/>
    <property type="match status" value="1"/>
</dbReference>
<dbReference type="GO" id="GO:0016020">
    <property type="term" value="C:membrane"/>
    <property type="evidence" value="ECO:0007669"/>
    <property type="project" value="UniProtKB-SubCell"/>
</dbReference>
<feature type="transmembrane region" description="Helical" evidence="7">
    <location>
        <begin position="339"/>
        <end position="356"/>
    </location>
</feature>
<keyword evidence="3 7" id="KW-0812">Transmembrane</keyword>
<feature type="transmembrane region" description="Helical" evidence="7">
    <location>
        <begin position="423"/>
        <end position="444"/>
    </location>
</feature>
<dbReference type="GO" id="GO:0022857">
    <property type="term" value="F:transmembrane transporter activity"/>
    <property type="evidence" value="ECO:0007669"/>
    <property type="project" value="InterPro"/>
</dbReference>
<evidence type="ECO:0000313" key="9">
    <source>
        <dbReference type="EMBL" id="ORY11041.1"/>
    </source>
</evidence>
<feature type="transmembrane region" description="Helical" evidence="7">
    <location>
        <begin position="192"/>
        <end position="213"/>
    </location>
</feature>
<evidence type="ECO:0000256" key="7">
    <source>
        <dbReference type="SAM" id="Phobius"/>
    </source>
</evidence>
<evidence type="ECO:0000256" key="2">
    <source>
        <dbReference type="ARBA" id="ARBA00022448"/>
    </source>
</evidence>
<comment type="subcellular location">
    <subcellularLocation>
        <location evidence="1">Membrane</location>
        <topology evidence="1">Multi-pass membrane protein</topology>
    </subcellularLocation>
</comment>
<evidence type="ECO:0000256" key="1">
    <source>
        <dbReference type="ARBA" id="ARBA00004141"/>
    </source>
</evidence>
<feature type="transmembrane region" description="Helical" evidence="7">
    <location>
        <begin position="160"/>
        <end position="180"/>
    </location>
</feature>
<keyword evidence="5 7" id="KW-0472">Membrane</keyword>
<dbReference type="InterPro" id="IPR020846">
    <property type="entry name" value="MFS_dom"/>
</dbReference>
<feature type="compositionally biased region" description="Basic and acidic residues" evidence="6">
    <location>
        <begin position="13"/>
        <end position="30"/>
    </location>
</feature>
<dbReference type="Proteomes" id="UP000193144">
    <property type="component" value="Unassembled WGS sequence"/>
</dbReference>
<keyword evidence="4 7" id="KW-1133">Transmembrane helix</keyword>
<evidence type="ECO:0000256" key="3">
    <source>
        <dbReference type="ARBA" id="ARBA00022692"/>
    </source>
</evidence>
<feature type="transmembrane region" description="Helical" evidence="7">
    <location>
        <begin position="132"/>
        <end position="154"/>
    </location>
</feature>
<name>A0A1Y1ZLA3_9PLEO</name>
<feature type="transmembrane region" description="Helical" evidence="7">
    <location>
        <begin position="64"/>
        <end position="83"/>
    </location>
</feature>
<dbReference type="InterPro" id="IPR011701">
    <property type="entry name" value="MFS"/>
</dbReference>